<keyword evidence="1" id="KW-0472">Membrane</keyword>
<keyword evidence="3" id="KW-1185">Reference proteome</keyword>
<evidence type="ECO:0000256" key="1">
    <source>
        <dbReference type="SAM" id="Phobius"/>
    </source>
</evidence>
<reference evidence="2" key="1">
    <citation type="submission" date="2022-02" db="EMBL/GenBank/DDBJ databases">
        <authorList>
            <person name="King R."/>
        </authorList>
    </citation>
    <scope>NUCLEOTIDE SEQUENCE</scope>
</reference>
<keyword evidence="1" id="KW-0812">Transmembrane</keyword>
<name>A0A9P0JD27_APHGO</name>
<protein>
    <submittedName>
        <fullName evidence="2">Uncharacterized protein</fullName>
    </submittedName>
</protein>
<organism evidence="2 3">
    <name type="scientific">Aphis gossypii</name>
    <name type="common">Cotton aphid</name>
    <dbReference type="NCBI Taxonomy" id="80765"/>
    <lineage>
        <taxon>Eukaryota</taxon>
        <taxon>Metazoa</taxon>
        <taxon>Ecdysozoa</taxon>
        <taxon>Arthropoda</taxon>
        <taxon>Hexapoda</taxon>
        <taxon>Insecta</taxon>
        <taxon>Pterygota</taxon>
        <taxon>Neoptera</taxon>
        <taxon>Paraneoptera</taxon>
        <taxon>Hemiptera</taxon>
        <taxon>Sternorrhyncha</taxon>
        <taxon>Aphidomorpha</taxon>
        <taxon>Aphidoidea</taxon>
        <taxon>Aphididae</taxon>
        <taxon>Aphidini</taxon>
        <taxon>Aphis</taxon>
        <taxon>Aphis</taxon>
    </lineage>
</organism>
<reference evidence="2" key="2">
    <citation type="submission" date="2022-10" db="EMBL/GenBank/DDBJ databases">
        <authorList>
            <consortium name="ENA_rothamsted_submissions"/>
            <consortium name="culmorum"/>
            <person name="King R."/>
        </authorList>
    </citation>
    <scope>NUCLEOTIDE SEQUENCE</scope>
</reference>
<proteinExistence type="predicted"/>
<dbReference type="Proteomes" id="UP001154329">
    <property type="component" value="Chromosome 4"/>
</dbReference>
<gene>
    <name evidence="2" type="ORF">APHIGO_LOCUS10281</name>
</gene>
<evidence type="ECO:0000313" key="2">
    <source>
        <dbReference type="EMBL" id="CAH1736562.1"/>
    </source>
</evidence>
<sequence>MIEFDRKLTQFSTSLLSKQRSFSKRQWDIILISFFLHFLVYIFLHFYWRPLKTIDIFTFTFILFVPPFILDYVIISCLCYFLHNLHVRFWTLNDLWKCLPAELAVAND</sequence>
<accession>A0A9P0JD27</accession>
<feature type="transmembrane region" description="Helical" evidence="1">
    <location>
        <begin position="54"/>
        <end position="82"/>
    </location>
</feature>
<keyword evidence="1" id="KW-1133">Transmembrane helix</keyword>
<dbReference type="AlphaFoldDB" id="A0A9P0JD27"/>
<dbReference type="EMBL" id="OU899037">
    <property type="protein sequence ID" value="CAH1736562.1"/>
    <property type="molecule type" value="Genomic_DNA"/>
</dbReference>
<feature type="transmembrane region" description="Helical" evidence="1">
    <location>
        <begin position="27"/>
        <end position="48"/>
    </location>
</feature>
<evidence type="ECO:0000313" key="3">
    <source>
        <dbReference type="Proteomes" id="UP001154329"/>
    </source>
</evidence>